<protein>
    <recommendedName>
        <fullName evidence="3">Type VI secretion system baseplate subunit TssG</fullName>
    </recommendedName>
</protein>
<organism evidence="1 2">
    <name type="scientific">Spongiivirga citrea</name>
    <dbReference type="NCBI Taxonomy" id="1481457"/>
    <lineage>
        <taxon>Bacteria</taxon>
        <taxon>Pseudomonadati</taxon>
        <taxon>Bacteroidota</taxon>
        <taxon>Flavobacteriia</taxon>
        <taxon>Flavobacteriales</taxon>
        <taxon>Flavobacteriaceae</taxon>
        <taxon>Spongiivirga</taxon>
    </lineage>
</organism>
<name>A0A6M0CMH7_9FLAO</name>
<dbReference type="AlphaFoldDB" id="A0A6M0CMH7"/>
<gene>
    <name evidence="1" type="ORF">GWK10_18155</name>
</gene>
<evidence type="ECO:0000313" key="1">
    <source>
        <dbReference type="EMBL" id="NER19145.1"/>
    </source>
</evidence>
<comment type="caution">
    <text evidence="1">The sequence shown here is derived from an EMBL/GenBank/DDBJ whole genome shotgun (WGS) entry which is preliminary data.</text>
</comment>
<reference evidence="1 2" key="1">
    <citation type="submission" date="2020-01" db="EMBL/GenBank/DDBJ databases">
        <title>Spongiivirga citrea KCTC 32990T.</title>
        <authorList>
            <person name="Wang G."/>
        </authorList>
    </citation>
    <scope>NUCLEOTIDE SEQUENCE [LARGE SCALE GENOMIC DNA]</scope>
    <source>
        <strain evidence="1 2">KCTC 32990</strain>
    </source>
</reference>
<dbReference type="EMBL" id="JAABOQ010000011">
    <property type="protein sequence ID" value="NER19145.1"/>
    <property type="molecule type" value="Genomic_DNA"/>
</dbReference>
<proteinExistence type="predicted"/>
<evidence type="ECO:0008006" key="3">
    <source>
        <dbReference type="Google" id="ProtNLM"/>
    </source>
</evidence>
<sequence>MKEKDLQHIYDSLKVVFNNLKAEVLLAELMENSDIELSNVNIRNQSTFSRSHRRDVMNLRLIENKDSQRVLNFDLARNGLYDNLPEGIFHDPISIKSNVTYKALRQKQKKQEREARSLFEPLENEFFTQRLKIEQNERELNEQFSKLKNDFLVDFWKIRGKLPKKYTIKLLSLLPQAYKIAGNISLTARCLQHALGYKVQMIKSFETIEEHIKPVADNSQLGVDFVLALNETQVLYPKIKIIVGPVNNKELSNYVEGGVARKFISIFCDYFVPIEYDTQVEIIAAKDKNTFALNLDEQPVMGITTTI</sequence>
<accession>A0A6M0CMH7</accession>
<keyword evidence="2" id="KW-1185">Reference proteome</keyword>
<evidence type="ECO:0000313" key="2">
    <source>
        <dbReference type="Proteomes" id="UP000474296"/>
    </source>
</evidence>
<dbReference type="RefSeq" id="WP_164033829.1">
    <property type="nucleotide sequence ID" value="NZ_JAABOQ010000011.1"/>
</dbReference>
<dbReference type="Proteomes" id="UP000474296">
    <property type="component" value="Unassembled WGS sequence"/>
</dbReference>